<reference evidence="11" key="2">
    <citation type="submission" date="2021-01" db="EMBL/GenBank/DDBJ databases">
        <authorList>
            <person name="Schikora-Tamarit M.A."/>
        </authorList>
    </citation>
    <scope>NUCLEOTIDE SEQUENCE</scope>
    <source>
        <strain evidence="11">NCAIM Y.01608</strain>
    </source>
</reference>
<comment type="caution">
    <text evidence="11">The sequence shown here is derived from an EMBL/GenBank/DDBJ whole genome shotgun (WGS) entry which is preliminary data.</text>
</comment>
<dbReference type="GO" id="GO:0042180">
    <property type="term" value="P:ketone metabolic process"/>
    <property type="evidence" value="ECO:0007669"/>
    <property type="project" value="UniProtKB-ARBA"/>
</dbReference>
<dbReference type="SUPFAM" id="SSF51430">
    <property type="entry name" value="NAD(P)-linked oxidoreductase"/>
    <property type="match status" value="1"/>
</dbReference>
<evidence type="ECO:0000256" key="4">
    <source>
        <dbReference type="ARBA" id="ARBA00066965"/>
    </source>
</evidence>
<reference evidence="11" key="1">
    <citation type="journal article" date="2021" name="Open Biol.">
        <title>Shared evolutionary footprints suggest mitochondrial oxidative damage underlies multiple complex I losses in fungi.</title>
        <authorList>
            <person name="Schikora-Tamarit M.A."/>
            <person name="Marcet-Houben M."/>
            <person name="Nosek J."/>
            <person name="Gabaldon T."/>
        </authorList>
    </citation>
    <scope>NUCLEOTIDE SEQUENCE</scope>
    <source>
        <strain evidence="11">NCAIM Y.01608</strain>
    </source>
</reference>
<keyword evidence="12" id="KW-1185">Reference proteome</keyword>
<feature type="binding site" evidence="8">
    <location>
        <position position="115"/>
    </location>
    <ligand>
        <name>substrate</name>
    </ligand>
</feature>
<evidence type="ECO:0000256" key="6">
    <source>
        <dbReference type="ARBA" id="ARBA00081322"/>
    </source>
</evidence>
<evidence type="ECO:0000256" key="9">
    <source>
        <dbReference type="PIRSR" id="PIRSR000097-3"/>
    </source>
</evidence>
<name>A0A9P8NSQ9_9ASCO</name>
<dbReference type="PRINTS" id="PR00069">
    <property type="entry name" value="ALDKETRDTASE"/>
</dbReference>
<evidence type="ECO:0000256" key="2">
    <source>
        <dbReference type="ARBA" id="ARBA00050878"/>
    </source>
</evidence>
<protein>
    <recommendedName>
        <fullName evidence="5">2-dehydropantolactone reductase</fullName>
        <ecNumber evidence="4">1.1.1.358</ecNumber>
    </recommendedName>
    <alternativeName>
        <fullName evidence="5">2-dehydropantolactone reductase</fullName>
    </alternativeName>
    <alternativeName>
        <fullName evidence="6">Ketopantoyl-lactone reductase</fullName>
    </alternativeName>
</protein>
<evidence type="ECO:0000256" key="7">
    <source>
        <dbReference type="PIRSR" id="PIRSR000097-1"/>
    </source>
</evidence>
<dbReference type="EMBL" id="JAEUBD010001571">
    <property type="protein sequence ID" value="KAH3658747.1"/>
    <property type="molecule type" value="Genomic_DNA"/>
</dbReference>
<feature type="domain" description="NADP-dependent oxidoreductase" evidence="10">
    <location>
        <begin position="20"/>
        <end position="288"/>
    </location>
</feature>
<dbReference type="Proteomes" id="UP000788993">
    <property type="component" value="Unassembled WGS sequence"/>
</dbReference>
<accession>A0A9P8NSQ9</accession>
<dbReference type="InterPro" id="IPR020471">
    <property type="entry name" value="AKR"/>
</dbReference>
<dbReference type="InterPro" id="IPR018170">
    <property type="entry name" value="Aldo/ket_reductase_CS"/>
</dbReference>
<proteinExistence type="predicted"/>
<comment type="catalytic activity">
    <reaction evidence="2">
        <text>(R)-pantolactone + NADP(+) = 2-dehydropantolactone + NADPH + H(+)</text>
        <dbReference type="Rhea" id="RHEA:18981"/>
        <dbReference type="ChEBI" id="CHEBI:15378"/>
        <dbReference type="ChEBI" id="CHEBI:16719"/>
        <dbReference type="ChEBI" id="CHEBI:18395"/>
        <dbReference type="ChEBI" id="CHEBI:57783"/>
        <dbReference type="ChEBI" id="CHEBI:58349"/>
        <dbReference type="EC" id="1.1.1.358"/>
    </reaction>
</comment>
<gene>
    <name evidence="11" type="ORF">OGATHE_006472</name>
</gene>
<evidence type="ECO:0000313" key="11">
    <source>
        <dbReference type="EMBL" id="KAH3658747.1"/>
    </source>
</evidence>
<dbReference type="Pfam" id="PF00248">
    <property type="entry name" value="Aldo_ket_red"/>
    <property type="match status" value="1"/>
</dbReference>
<evidence type="ECO:0000256" key="3">
    <source>
        <dbReference type="ARBA" id="ARBA00051098"/>
    </source>
</evidence>
<dbReference type="GO" id="GO:0047011">
    <property type="term" value="F:2-dehydropantolactone reductase (A-specific) activity"/>
    <property type="evidence" value="ECO:0007669"/>
    <property type="project" value="UniProtKB-ARBA"/>
</dbReference>
<sequence>MSILQEKIQLNNGTAIPVVGLGTVTPDDKKPILREVVRAAILDAGYRHIDTAWYYGVEPILGEVLEELFNEGKVKREDIFITTKVWPALWRNPQKSLDKSLKDLRLDYVDLWLQHWPLTFKSDENGQPPVPRDSSGKVIEDDGDFLDTYKKMVDIYKHSNKVKAIGVSNYSIGNLDRLLKETDVVPVINQIELHPQLPLNDLVEFCNKHKIVVEAYSPFGSNGAPVLELPLVKQLAEKYNVRPADILVNYHTASGRVALPRSLNPDRIKQGYKKVPLTKEDLTKLYEIGEKEPKRYIKEDWGHHIGLPFWD</sequence>
<comment type="catalytic activity">
    <reaction evidence="3">
        <text>isatin + NADPH + H(+) = 3-hydroxyindolin-2-one + NADP(+)</text>
        <dbReference type="Rhea" id="RHEA:68608"/>
        <dbReference type="ChEBI" id="CHEBI:15378"/>
        <dbReference type="ChEBI" id="CHEBI:27539"/>
        <dbReference type="ChEBI" id="CHEBI:28536"/>
        <dbReference type="ChEBI" id="CHEBI:57783"/>
        <dbReference type="ChEBI" id="CHEBI:58349"/>
    </reaction>
</comment>
<dbReference type="PROSITE" id="PS00062">
    <property type="entry name" value="ALDOKETO_REDUCTASE_2"/>
    <property type="match status" value="1"/>
</dbReference>
<evidence type="ECO:0000256" key="5">
    <source>
        <dbReference type="ARBA" id="ARBA00079693"/>
    </source>
</evidence>
<feature type="active site" description="Proton donor" evidence="7">
    <location>
        <position position="55"/>
    </location>
</feature>
<evidence type="ECO:0000313" key="12">
    <source>
        <dbReference type="Proteomes" id="UP000788993"/>
    </source>
</evidence>
<dbReference type="EC" id="1.1.1.358" evidence="4"/>
<dbReference type="PANTHER" id="PTHR11732">
    <property type="entry name" value="ALDO/KETO REDUCTASE"/>
    <property type="match status" value="1"/>
</dbReference>
<evidence type="ECO:0000256" key="8">
    <source>
        <dbReference type="PIRSR" id="PIRSR000097-2"/>
    </source>
</evidence>
<evidence type="ECO:0000256" key="1">
    <source>
        <dbReference type="ARBA" id="ARBA00023002"/>
    </source>
</evidence>
<dbReference type="InterPro" id="IPR036812">
    <property type="entry name" value="NAD(P)_OxRdtase_dom_sf"/>
</dbReference>
<organism evidence="11 12">
    <name type="scientific">Ogataea polymorpha</name>
    <dbReference type="NCBI Taxonomy" id="460523"/>
    <lineage>
        <taxon>Eukaryota</taxon>
        <taxon>Fungi</taxon>
        <taxon>Dikarya</taxon>
        <taxon>Ascomycota</taxon>
        <taxon>Saccharomycotina</taxon>
        <taxon>Pichiomycetes</taxon>
        <taxon>Pichiales</taxon>
        <taxon>Pichiaceae</taxon>
        <taxon>Ogataea</taxon>
    </lineage>
</organism>
<dbReference type="AlphaFoldDB" id="A0A9P8NSQ9"/>
<dbReference type="FunFam" id="3.20.20.100:FF:000002">
    <property type="entry name" value="2,5-diketo-D-gluconic acid reductase A"/>
    <property type="match status" value="1"/>
</dbReference>
<evidence type="ECO:0000259" key="10">
    <source>
        <dbReference type="Pfam" id="PF00248"/>
    </source>
</evidence>
<dbReference type="PROSITE" id="PS00798">
    <property type="entry name" value="ALDOKETO_REDUCTASE_1"/>
    <property type="match status" value="1"/>
</dbReference>
<dbReference type="Gene3D" id="3.20.20.100">
    <property type="entry name" value="NADP-dependent oxidoreductase domain"/>
    <property type="match status" value="1"/>
</dbReference>
<feature type="site" description="Lowers pKa of active site Tyr" evidence="9">
    <location>
        <position position="84"/>
    </location>
</feature>
<dbReference type="InterPro" id="IPR023210">
    <property type="entry name" value="NADP_OxRdtase_dom"/>
</dbReference>
<dbReference type="PIRSF" id="PIRSF000097">
    <property type="entry name" value="AKR"/>
    <property type="match status" value="1"/>
</dbReference>
<keyword evidence="1" id="KW-0560">Oxidoreductase</keyword>